<reference evidence="1" key="1">
    <citation type="submission" date="2023-08" db="EMBL/GenBank/DDBJ databases">
        <authorList>
            <person name="Audoor S."/>
            <person name="Bilcke G."/>
        </authorList>
    </citation>
    <scope>NUCLEOTIDE SEQUENCE</scope>
</reference>
<evidence type="ECO:0000313" key="2">
    <source>
        <dbReference type="Proteomes" id="UP001295423"/>
    </source>
</evidence>
<dbReference type="AlphaFoldDB" id="A0AAD2CAH0"/>
<name>A0AAD2CAH0_9STRA</name>
<evidence type="ECO:0000313" key="1">
    <source>
        <dbReference type="EMBL" id="CAJ1903551.1"/>
    </source>
</evidence>
<sequence>MKGGGFIEEKAMITTRIHPLNAFRTVPPPSKPLLRKRVSFEADATAIPHCCGRSNEDIKTCWYSKRELAIGCREAKQTIALIQSVNGNWNSIDHSRICIIGLEKFHGKKERDANKKLLIKSVLIRQEMNKNLGLIQEKTNGLKEISTMISASFKEYARWQAAMHMVHAYGSQPSSCAPPPPPSTQLSSVNCNDKRLRIDLTTAQTTKNHQPTMAPPMNNNTPKPLIQTLEGCTNTTNTKRIKRYHR</sequence>
<accession>A0AAD2CAH0</accession>
<proteinExistence type="predicted"/>
<comment type="caution">
    <text evidence="1">The sequence shown here is derived from an EMBL/GenBank/DDBJ whole genome shotgun (WGS) entry which is preliminary data.</text>
</comment>
<dbReference type="EMBL" id="CAKOGP040000001">
    <property type="protein sequence ID" value="CAJ1903551.1"/>
    <property type="molecule type" value="Genomic_DNA"/>
</dbReference>
<organism evidence="1 2">
    <name type="scientific">Cylindrotheca closterium</name>
    <dbReference type="NCBI Taxonomy" id="2856"/>
    <lineage>
        <taxon>Eukaryota</taxon>
        <taxon>Sar</taxon>
        <taxon>Stramenopiles</taxon>
        <taxon>Ochrophyta</taxon>
        <taxon>Bacillariophyta</taxon>
        <taxon>Bacillariophyceae</taxon>
        <taxon>Bacillariophycidae</taxon>
        <taxon>Bacillariales</taxon>
        <taxon>Bacillariaceae</taxon>
        <taxon>Cylindrotheca</taxon>
    </lineage>
</organism>
<protein>
    <submittedName>
        <fullName evidence="1">Uncharacterized protein</fullName>
    </submittedName>
</protein>
<gene>
    <name evidence="1" type="ORF">CYCCA115_LOCUS381</name>
</gene>
<dbReference type="Proteomes" id="UP001295423">
    <property type="component" value="Unassembled WGS sequence"/>
</dbReference>
<keyword evidence="2" id="KW-1185">Reference proteome</keyword>